<protein>
    <submittedName>
        <fullName evidence="3">Uncharacterized protein</fullName>
    </submittedName>
</protein>
<dbReference type="PANTHER" id="PTHR24559">
    <property type="entry name" value="TRANSPOSON TY3-I GAG-POL POLYPROTEIN"/>
    <property type="match status" value="1"/>
</dbReference>
<comment type="caution">
    <text evidence="3">The sequence shown here is derived from an EMBL/GenBank/DDBJ whole genome shotgun (WGS) entry which is preliminary data.</text>
</comment>
<dbReference type="InterPro" id="IPR043502">
    <property type="entry name" value="DNA/RNA_pol_sf"/>
</dbReference>
<gene>
    <name evidence="3" type="ORF">Tci_475808</name>
</gene>
<feature type="non-terminal residue" evidence="3">
    <location>
        <position position="1"/>
    </location>
</feature>
<dbReference type="InterPro" id="IPR036397">
    <property type="entry name" value="RNaseH_sf"/>
</dbReference>
<dbReference type="GO" id="GO:0003676">
    <property type="term" value="F:nucleic acid binding"/>
    <property type="evidence" value="ECO:0007669"/>
    <property type="project" value="InterPro"/>
</dbReference>
<dbReference type="Pfam" id="PF17919">
    <property type="entry name" value="RT_RNaseH_2"/>
    <property type="match status" value="1"/>
</dbReference>
<dbReference type="AlphaFoldDB" id="A0A699I1S7"/>
<dbReference type="Gene3D" id="3.30.70.270">
    <property type="match status" value="1"/>
</dbReference>
<dbReference type="Gene3D" id="3.10.10.10">
    <property type="entry name" value="HIV Type 1 Reverse Transcriptase, subunit A, domain 1"/>
    <property type="match status" value="1"/>
</dbReference>
<proteinExistence type="predicted"/>
<dbReference type="InterPro" id="IPR043128">
    <property type="entry name" value="Rev_trsase/Diguanyl_cyclase"/>
</dbReference>
<dbReference type="InterPro" id="IPR041577">
    <property type="entry name" value="RT_RNaseH_2"/>
</dbReference>
<feature type="domain" description="Reverse transcriptase/retrotransposon-derived protein RNase H-like" evidence="2">
    <location>
        <begin position="371"/>
        <end position="456"/>
    </location>
</feature>
<dbReference type="SUPFAM" id="SSF56672">
    <property type="entry name" value="DNA/RNA polymerases"/>
    <property type="match status" value="1"/>
</dbReference>
<dbReference type="PANTHER" id="PTHR24559:SF444">
    <property type="entry name" value="REVERSE TRANSCRIPTASE DOMAIN-CONTAINING PROTEIN"/>
    <property type="match status" value="1"/>
</dbReference>
<dbReference type="InterPro" id="IPR000477">
    <property type="entry name" value="RT_dom"/>
</dbReference>
<organism evidence="3">
    <name type="scientific">Tanacetum cinerariifolium</name>
    <name type="common">Dalmatian daisy</name>
    <name type="synonym">Chrysanthemum cinerariifolium</name>
    <dbReference type="NCBI Taxonomy" id="118510"/>
    <lineage>
        <taxon>Eukaryota</taxon>
        <taxon>Viridiplantae</taxon>
        <taxon>Streptophyta</taxon>
        <taxon>Embryophyta</taxon>
        <taxon>Tracheophyta</taxon>
        <taxon>Spermatophyta</taxon>
        <taxon>Magnoliopsida</taxon>
        <taxon>eudicotyledons</taxon>
        <taxon>Gunneridae</taxon>
        <taxon>Pentapetalae</taxon>
        <taxon>asterids</taxon>
        <taxon>campanulids</taxon>
        <taxon>Asterales</taxon>
        <taxon>Asteraceae</taxon>
        <taxon>Asteroideae</taxon>
        <taxon>Anthemideae</taxon>
        <taxon>Anthemidinae</taxon>
        <taxon>Tanacetum</taxon>
    </lineage>
</organism>
<dbReference type="CDD" id="cd01647">
    <property type="entry name" value="RT_LTR"/>
    <property type="match status" value="1"/>
</dbReference>
<name>A0A699I1S7_TANCI</name>
<dbReference type="Pfam" id="PF00078">
    <property type="entry name" value="RVT_1"/>
    <property type="match status" value="1"/>
</dbReference>
<dbReference type="SUPFAM" id="SSF53098">
    <property type="entry name" value="Ribonuclease H-like"/>
    <property type="match status" value="1"/>
</dbReference>
<evidence type="ECO:0000259" key="2">
    <source>
        <dbReference type="Pfam" id="PF17919"/>
    </source>
</evidence>
<feature type="domain" description="Reverse transcriptase" evidence="1">
    <location>
        <begin position="239"/>
        <end position="336"/>
    </location>
</feature>
<accession>A0A699I1S7</accession>
<sequence>HNTDECMHLRKQIVEIFKAGKLSYLIKEIKQNNRKVQPKVTKKGETSGTDKPWKRVARQRITQSGYHNDEGREGPMIIESEIGGHCVHPTTPLIGFSGEIIWPIGRPGVRRLQAVPSTAHGMLKIPVEGGVITLKSSKLVLLECAMVSGPGETPSAAKPIIEERVKVAKNFEYPEQIRPKTHRGTSFKRTRGCSLVRQKKRGQAADKNQAIQEEVGKLMGARIMRELHYHDWLSNPVMVKKHDGSWRMCVDFKDLNNACAKDGYPLPEIDWKVESLCGFPFTFFLDAYKCYHEIQMATEDEEKIAFITSLGIFCYTKMPFGLRNVGATYQRLVDKAKLASLNRFLAKSAEKSLPFFKTLKKCTKKSDFHCTTKAEEAFKQIKQLIAELPMLTAPMEKEELIVYLAAAKKTVSAVLMTEREAMQKPIYFVSRALRGLKLNYTSMEKLVLALVDDSKRLKRPRVSVKGHILADFIVERPEEDSSDTPTEEEGELPKPWILFMDGSSCTDGSGAGLILTNPKGMEFTYALRFRFDATNNKAEYEALIAGLRIAEQMGVKKPSGKIGMPTLITVKVDLVGNNESLEINLDLLKESIEKAAIRDLVYYNNDASWVEDIGKLDPKWEGPYEVTEALGKGAYKLKGRDGKQLSQTCNISNLKKCHIHKM</sequence>
<dbReference type="InterPro" id="IPR053134">
    <property type="entry name" value="RNA-dir_DNA_polymerase"/>
</dbReference>
<evidence type="ECO:0000313" key="3">
    <source>
        <dbReference type="EMBL" id="GEZ03835.1"/>
    </source>
</evidence>
<reference evidence="3" key="1">
    <citation type="journal article" date="2019" name="Sci. Rep.">
        <title>Draft genome of Tanacetum cinerariifolium, the natural source of mosquito coil.</title>
        <authorList>
            <person name="Yamashiro T."/>
            <person name="Shiraishi A."/>
            <person name="Satake H."/>
            <person name="Nakayama K."/>
        </authorList>
    </citation>
    <scope>NUCLEOTIDE SEQUENCE</scope>
</reference>
<evidence type="ECO:0000259" key="1">
    <source>
        <dbReference type="Pfam" id="PF00078"/>
    </source>
</evidence>
<dbReference type="EMBL" id="BKCJ010234503">
    <property type="protein sequence ID" value="GEZ03835.1"/>
    <property type="molecule type" value="Genomic_DNA"/>
</dbReference>
<dbReference type="Gene3D" id="3.30.420.10">
    <property type="entry name" value="Ribonuclease H-like superfamily/Ribonuclease H"/>
    <property type="match status" value="1"/>
</dbReference>
<dbReference type="InterPro" id="IPR012337">
    <property type="entry name" value="RNaseH-like_sf"/>
</dbReference>